<evidence type="ECO:0000313" key="4">
    <source>
        <dbReference type="Proteomes" id="UP001165060"/>
    </source>
</evidence>
<dbReference type="Proteomes" id="UP001165060">
    <property type="component" value="Unassembled WGS sequence"/>
</dbReference>
<evidence type="ECO:0000256" key="2">
    <source>
        <dbReference type="SAM" id="Phobius"/>
    </source>
</evidence>
<dbReference type="EMBL" id="BRYB01003700">
    <property type="protein sequence ID" value="GMI19224.1"/>
    <property type="molecule type" value="Genomic_DNA"/>
</dbReference>
<evidence type="ECO:0000313" key="3">
    <source>
        <dbReference type="EMBL" id="GMI19224.1"/>
    </source>
</evidence>
<name>A0ABQ6M4A8_9STRA</name>
<keyword evidence="2" id="KW-0812">Transmembrane</keyword>
<keyword evidence="4" id="KW-1185">Reference proteome</keyword>
<evidence type="ECO:0000256" key="1">
    <source>
        <dbReference type="SAM" id="MobiDB-lite"/>
    </source>
</evidence>
<feature type="transmembrane region" description="Helical" evidence="2">
    <location>
        <begin position="23"/>
        <end position="50"/>
    </location>
</feature>
<sequence length="473" mass="54178">MQRSGAARLLPGWCSRLDNLDGAIIVIFCLSLIPLLNPPASFFLSAFWAFRARFMKSLKRRGVKEVLFHPRKGWRKVQHVLLSVRWVRWLWPIFFGLRRVRNELKQYMKVLRDRFEARTETAVVSRMSSMHKDKLSEGEAVEEIATRLQYAFRYKKMKRRLSVMAPDQKLRRRQVTRQSMLVEQEEEEEGELESWGTLLIRPDSKFAVRWRLVVALVACVEILRVLAVGGGESTDVAFELFAKRTFMDSACLAPEPVLAKRRLFGLLKPKKQPPFVAPEWCEQEGSMTEDHAEQIGELVHLFVSTIATLDVVVNFVLGELDAATLVLQPKSFVRRWVLGVGFALLLHPGWRWAAEIFVAVVDRVGSLRFLGFCCLWARYQWVVRRYAGRRTRMLVRVNPEWFGRHSNTFGTHRVYAAAVPEVGEGAGGGEGEEGGEQLRTPERMQRSESAAPSTERNKSAAGTGARRRLTMDF</sequence>
<organism evidence="3 4">
    <name type="scientific">Tetraparma gracilis</name>
    <dbReference type="NCBI Taxonomy" id="2962635"/>
    <lineage>
        <taxon>Eukaryota</taxon>
        <taxon>Sar</taxon>
        <taxon>Stramenopiles</taxon>
        <taxon>Ochrophyta</taxon>
        <taxon>Bolidophyceae</taxon>
        <taxon>Parmales</taxon>
        <taxon>Triparmaceae</taxon>
        <taxon>Tetraparma</taxon>
    </lineage>
</organism>
<accession>A0ABQ6M4A8</accession>
<feature type="region of interest" description="Disordered" evidence="1">
    <location>
        <begin position="422"/>
        <end position="473"/>
    </location>
</feature>
<gene>
    <name evidence="3" type="ORF">TeGR_g5704</name>
</gene>
<comment type="caution">
    <text evidence="3">The sequence shown here is derived from an EMBL/GenBank/DDBJ whole genome shotgun (WGS) entry which is preliminary data.</text>
</comment>
<reference evidence="3 4" key="1">
    <citation type="journal article" date="2023" name="Commun. Biol.">
        <title>Genome analysis of Parmales, the sister group of diatoms, reveals the evolutionary specialization of diatoms from phago-mixotrophs to photoautotrophs.</title>
        <authorList>
            <person name="Ban H."/>
            <person name="Sato S."/>
            <person name="Yoshikawa S."/>
            <person name="Yamada K."/>
            <person name="Nakamura Y."/>
            <person name="Ichinomiya M."/>
            <person name="Sato N."/>
            <person name="Blanc-Mathieu R."/>
            <person name="Endo H."/>
            <person name="Kuwata A."/>
            <person name="Ogata H."/>
        </authorList>
    </citation>
    <scope>NUCLEOTIDE SEQUENCE [LARGE SCALE GENOMIC DNA]</scope>
</reference>
<proteinExistence type="predicted"/>
<keyword evidence="2" id="KW-0472">Membrane</keyword>
<protein>
    <submittedName>
        <fullName evidence="3">Uncharacterized protein</fullName>
    </submittedName>
</protein>
<keyword evidence="2" id="KW-1133">Transmembrane helix</keyword>